<dbReference type="OrthoDB" id="1744837at2759"/>
<keyword evidence="3" id="KW-1185">Reference proteome</keyword>
<evidence type="ECO:0000256" key="1">
    <source>
        <dbReference type="SAM" id="MobiDB-lite"/>
    </source>
</evidence>
<dbReference type="AlphaFoldDB" id="A0A9D3W3H8"/>
<dbReference type="Proteomes" id="UP000828251">
    <property type="component" value="Unassembled WGS sequence"/>
</dbReference>
<gene>
    <name evidence="2" type="ORF">J1N35_011158</name>
</gene>
<evidence type="ECO:0000313" key="2">
    <source>
        <dbReference type="EMBL" id="KAH1107390.1"/>
    </source>
</evidence>
<feature type="region of interest" description="Disordered" evidence="1">
    <location>
        <begin position="92"/>
        <end position="111"/>
    </location>
</feature>
<dbReference type="EMBL" id="JAIQCV010000004">
    <property type="protein sequence ID" value="KAH1107390.1"/>
    <property type="molecule type" value="Genomic_DNA"/>
</dbReference>
<evidence type="ECO:0000313" key="3">
    <source>
        <dbReference type="Proteomes" id="UP000828251"/>
    </source>
</evidence>
<comment type="caution">
    <text evidence="2">The sequence shown here is derived from an EMBL/GenBank/DDBJ whole genome shotgun (WGS) entry which is preliminary data.</text>
</comment>
<sequence>MPEIVGGAVGGCVSSTLLNQEDDFTQLGISALGRHIVSLTSTTYGLLNLDPLPQSTTTPPTPLPPFPSLILYRFGPNLDPSLPDPTSLTPASKLIASASPPLPTSEFLTLT</sequence>
<accession>A0A9D3W3H8</accession>
<name>A0A9D3W3H8_9ROSI</name>
<protein>
    <submittedName>
        <fullName evidence="2">Uncharacterized protein</fullName>
    </submittedName>
</protein>
<reference evidence="2 3" key="1">
    <citation type="journal article" date="2021" name="Plant Biotechnol. J.">
        <title>Multi-omics assisted identification of the key and species-specific regulatory components of drought-tolerant mechanisms in Gossypium stocksii.</title>
        <authorList>
            <person name="Yu D."/>
            <person name="Ke L."/>
            <person name="Zhang D."/>
            <person name="Wu Y."/>
            <person name="Sun Y."/>
            <person name="Mei J."/>
            <person name="Sun J."/>
            <person name="Sun Y."/>
        </authorList>
    </citation>
    <scope>NUCLEOTIDE SEQUENCE [LARGE SCALE GENOMIC DNA]</scope>
    <source>
        <strain evidence="3">cv. E1</strain>
        <tissue evidence="2">Leaf</tissue>
    </source>
</reference>
<proteinExistence type="predicted"/>
<organism evidence="2 3">
    <name type="scientific">Gossypium stocksii</name>
    <dbReference type="NCBI Taxonomy" id="47602"/>
    <lineage>
        <taxon>Eukaryota</taxon>
        <taxon>Viridiplantae</taxon>
        <taxon>Streptophyta</taxon>
        <taxon>Embryophyta</taxon>
        <taxon>Tracheophyta</taxon>
        <taxon>Spermatophyta</taxon>
        <taxon>Magnoliopsida</taxon>
        <taxon>eudicotyledons</taxon>
        <taxon>Gunneridae</taxon>
        <taxon>Pentapetalae</taxon>
        <taxon>rosids</taxon>
        <taxon>malvids</taxon>
        <taxon>Malvales</taxon>
        <taxon>Malvaceae</taxon>
        <taxon>Malvoideae</taxon>
        <taxon>Gossypium</taxon>
    </lineage>
</organism>